<reference evidence="6" key="1">
    <citation type="journal article" date="2021" name="Proc. Natl. Acad. Sci. U.S.A.">
        <title>A Catalog of Tens of Thousands of Viruses from Human Metagenomes Reveals Hidden Associations with Chronic Diseases.</title>
        <authorList>
            <person name="Tisza M.J."/>
            <person name="Buck C.B."/>
        </authorList>
    </citation>
    <scope>NUCLEOTIDE SEQUENCE</scope>
    <source>
        <strain evidence="6">CtHip2</strain>
    </source>
</reference>
<dbReference type="Pfam" id="PF17998">
    <property type="entry name" value="AgI_II_C2"/>
    <property type="match status" value="2"/>
</dbReference>
<evidence type="ECO:0000256" key="4">
    <source>
        <dbReference type="SAM" id="Phobius"/>
    </source>
</evidence>
<name>A0A8S5RVB0_9CAUD</name>
<proteinExistence type="predicted"/>
<evidence type="ECO:0000256" key="2">
    <source>
        <dbReference type="SAM" id="Coils"/>
    </source>
</evidence>
<feature type="transmembrane region" description="Helical" evidence="4">
    <location>
        <begin position="1253"/>
        <end position="1272"/>
    </location>
</feature>
<dbReference type="PROSITE" id="PS50847">
    <property type="entry name" value="GRAM_POS_ANCHORING"/>
    <property type="match status" value="1"/>
</dbReference>
<dbReference type="InterPro" id="IPR041324">
    <property type="entry name" value="AgI/II_N"/>
</dbReference>
<keyword evidence="2" id="KW-0175">Coiled coil</keyword>
<feature type="compositionally biased region" description="Pro residues" evidence="3">
    <location>
        <begin position="1218"/>
        <end position="1239"/>
    </location>
</feature>
<keyword evidence="4" id="KW-0472">Membrane</keyword>
<dbReference type="NCBIfam" id="TIGR01167">
    <property type="entry name" value="LPXTG_anchor"/>
    <property type="match status" value="1"/>
</dbReference>
<dbReference type="InterPro" id="IPR019931">
    <property type="entry name" value="LPXTG_anchor"/>
</dbReference>
<feature type="domain" description="Gram-positive cocci surface proteins LPxTG" evidence="5">
    <location>
        <begin position="1246"/>
        <end position="1277"/>
    </location>
</feature>
<protein>
    <submittedName>
        <fullName evidence="6">Adhesin isopeptide-forming domain protein</fullName>
    </submittedName>
</protein>
<dbReference type="InterPro" id="IPR026345">
    <property type="entry name" value="Adh_isopep-form_adh_dom"/>
</dbReference>
<dbReference type="NCBIfam" id="TIGR04228">
    <property type="entry name" value="isopep_sspB_C2"/>
    <property type="match status" value="2"/>
</dbReference>
<dbReference type="Gene3D" id="2.60.40.740">
    <property type="match status" value="4"/>
</dbReference>
<feature type="compositionally biased region" description="Polar residues" evidence="3">
    <location>
        <begin position="59"/>
        <end position="72"/>
    </location>
</feature>
<feature type="coiled-coil region" evidence="2">
    <location>
        <begin position="146"/>
        <end position="184"/>
    </location>
</feature>
<keyword evidence="4" id="KW-1133">Transmembrane helix</keyword>
<evidence type="ECO:0000256" key="3">
    <source>
        <dbReference type="SAM" id="MobiDB-lite"/>
    </source>
</evidence>
<accession>A0A8S5RVB0</accession>
<keyword evidence="1" id="KW-0964">Secreted</keyword>
<feature type="region of interest" description="Disordered" evidence="3">
    <location>
        <begin position="1204"/>
        <end position="1248"/>
    </location>
</feature>
<dbReference type="Pfam" id="PF18652">
    <property type="entry name" value="Adhesin_P1_N"/>
    <property type="match status" value="1"/>
</dbReference>
<dbReference type="Pfam" id="PF00746">
    <property type="entry name" value="Gram_pos_anchor"/>
    <property type="match status" value="1"/>
</dbReference>
<dbReference type="InterPro" id="IPR032300">
    <property type="entry name" value="Antigen_C"/>
</dbReference>
<dbReference type="Pfam" id="PF16364">
    <property type="entry name" value="Antigen_C"/>
    <property type="match status" value="1"/>
</dbReference>
<evidence type="ECO:0000259" key="5">
    <source>
        <dbReference type="PROSITE" id="PS50847"/>
    </source>
</evidence>
<sequence length="1277" mass="140955">MPNKNETKSYGSIRKFKSYGACGVIIGMAALSLSMNAGVAHADEKVNPNPATNAIPLQDNPTANAKDSQAKTGTEKGSLDVAVNNDTLKNEVNKAKEAGVEVVEAKPKEVTVASDKVDEAKAAIEKDYQTQATKVKEATDKYKEDLANRNKQVTIVEKKNEEAEAKYKAKLAEIQKQEEALKAKGVFVDNDQVTVYGKLDETKRGSLDYYSDLTVVFKNKENNLETVKGGLGATAETTLELVDKIKVDTARENLLLGKLQSASGSSTGGHILTGIEKGSTFILHNVGKTNSGKTISAKLTSRSTPTPHFPLGNVNRGSNTSLWVWWDKDKIQKEGKSEVGFNPYNYLNVEWDIEYFDEATKKPLNLGTVSIYADVDWGQTLRHTYNNENNAGTVINPPGSQVVEIQKNGKTFWKGDKRNGVWEYDDPTGLNQYRAGDSAYGNVQDVAATPEGTIVSIGSGTKHGINYNASEYARSYSDSEMAAYRAYYDRERDSKGQPRYSDEELYRADYAFQLWGGKSVINTIVVPPKPEYDAIPGKVDPPKVNVQYTNLKTNVKIEKHVKNSKGEDVNNHSVPKLAEVVWELEAKPLAAGREKTTKLGYVDDLPKGYQLNLEKVKAQNSEFDITYNSATHSLTASVKEAGLEKANKDLNKPYTIPTLKLYGTVMNDAATYTNNYHLNVNNKFDVYSNTVTVTTPGDPDRPKDSKIKPVKVNYNKDKVKIDGKQVLAGSVNYYHINLDYDQYKGIKSGPDAIQKGFGAVDDYPEQALDLLPNEIKYVETESGKEVKGITAYQFKSIDEVKDAKVKAILDSSKIKPKGAFQVFVADDAQSFYDNYVSKGISVTIIDPMKVKSAFSGNYENKAYQIDFGNGYEADLVKNNVVTPEPHKKNLNSKGVDINGKSVLAGTVNHYHVTADYSKYKGIVVEKDRLAKGLFVVDDYPEEAVNIETENIKIVDSKGKAVTGVTSKVYKSLEEAPKLVQDALKEQGFKPKGAFQVFTPNDMNDYFNKYVVTGETLTYIVPMKVKAEMAKTGGKYENTAYQLDFGSAKVTETVVNTVPKLETKKDVIIKVGDTESKDGKEIALGQKFYYSFDGSVITANRAEDLFEYKFVDDYQETHDRFDGVYKVIAKKDFKTADGKEFKKGDDLTSYSFLKEDKNKGQLEVGLKEEFLHSITNDSEFQAEVFVEMTRIMSGEVENKQTHVVNGVEVESNTVKTTTPTPPTPEKPTPKTPETPTPKPQTPAKKVLPNTGADASVLGIVMAGITSALGAIGLKRKRD</sequence>
<evidence type="ECO:0000256" key="1">
    <source>
        <dbReference type="ARBA" id="ARBA00022525"/>
    </source>
</evidence>
<feature type="region of interest" description="Disordered" evidence="3">
    <location>
        <begin position="47"/>
        <end position="76"/>
    </location>
</feature>
<keyword evidence="4" id="KW-0812">Transmembrane</keyword>
<dbReference type="EMBL" id="BK032497">
    <property type="protein sequence ID" value="DAF42560.1"/>
    <property type="molecule type" value="Genomic_DNA"/>
</dbReference>
<organism evidence="6">
    <name type="scientific">Siphoviridae sp. ctHip2</name>
    <dbReference type="NCBI Taxonomy" id="2827830"/>
    <lineage>
        <taxon>Viruses</taxon>
        <taxon>Duplodnaviria</taxon>
        <taxon>Heunggongvirae</taxon>
        <taxon>Uroviricota</taxon>
        <taxon>Caudoviricetes</taxon>
    </lineage>
</organism>
<evidence type="ECO:0000313" key="6">
    <source>
        <dbReference type="EMBL" id="DAF42560.1"/>
    </source>
</evidence>